<evidence type="ECO:0000256" key="2">
    <source>
        <dbReference type="ARBA" id="ARBA00007935"/>
    </source>
</evidence>
<name>A0A1H2WFZ2_ACIFE</name>
<proteinExistence type="inferred from homology"/>
<feature type="transmembrane region" description="Helical" evidence="8">
    <location>
        <begin position="271"/>
        <end position="293"/>
    </location>
</feature>
<feature type="transmembrane region" description="Helical" evidence="8">
    <location>
        <begin position="140"/>
        <end position="162"/>
    </location>
</feature>
<organism evidence="9 10">
    <name type="scientific">Acidaminococcus fermentans</name>
    <dbReference type="NCBI Taxonomy" id="905"/>
    <lineage>
        <taxon>Bacteria</taxon>
        <taxon>Bacillati</taxon>
        <taxon>Bacillota</taxon>
        <taxon>Negativicutes</taxon>
        <taxon>Acidaminococcales</taxon>
        <taxon>Acidaminococcaceae</taxon>
        <taxon>Acidaminococcus</taxon>
    </lineage>
</organism>
<dbReference type="Pfam" id="PF01032">
    <property type="entry name" value="FecCD"/>
    <property type="match status" value="1"/>
</dbReference>
<feature type="transmembrane region" description="Helical" evidence="8">
    <location>
        <begin position="299"/>
        <end position="318"/>
    </location>
</feature>
<feature type="transmembrane region" description="Helical" evidence="8">
    <location>
        <begin position="55"/>
        <end position="76"/>
    </location>
</feature>
<reference evidence="9 10" key="1">
    <citation type="submission" date="2016-10" db="EMBL/GenBank/DDBJ databases">
        <authorList>
            <person name="Varghese N."/>
            <person name="Submissions S."/>
        </authorList>
    </citation>
    <scope>NUCLEOTIDE SEQUENCE [LARGE SCALE GENOMIC DNA]</scope>
    <source>
        <strain evidence="9 10">WCC6</strain>
    </source>
</reference>
<evidence type="ECO:0000256" key="4">
    <source>
        <dbReference type="ARBA" id="ARBA00022475"/>
    </source>
</evidence>
<dbReference type="AlphaFoldDB" id="A0A1H2WFZ2"/>
<evidence type="ECO:0000256" key="1">
    <source>
        <dbReference type="ARBA" id="ARBA00004651"/>
    </source>
</evidence>
<evidence type="ECO:0000256" key="3">
    <source>
        <dbReference type="ARBA" id="ARBA00022448"/>
    </source>
</evidence>
<dbReference type="SUPFAM" id="SSF81345">
    <property type="entry name" value="ABC transporter involved in vitamin B12 uptake, BtuC"/>
    <property type="match status" value="1"/>
</dbReference>
<evidence type="ECO:0000256" key="5">
    <source>
        <dbReference type="ARBA" id="ARBA00022692"/>
    </source>
</evidence>
<evidence type="ECO:0000256" key="6">
    <source>
        <dbReference type="ARBA" id="ARBA00022989"/>
    </source>
</evidence>
<dbReference type="InterPro" id="IPR000522">
    <property type="entry name" value="ABC_transptr_permease_BtuC"/>
</dbReference>
<feature type="transmembrane region" description="Helical" evidence="8">
    <location>
        <begin position="231"/>
        <end position="259"/>
    </location>
</feature>
<gene>
    <name evidence="9" type="ORF">SAMN05216495_10622</name>
</gene>
<comment type="caution">
    <text evidence="9">The sequence shown here is derived from an EMBL/GenBank/DDBJ whole genome shotgun (WGS) entry which is preliminary data.</text>
</comment>
<comment type="subcellular location">
    <subcellularLocation>
        <location evidence="1">Cell membrane</location>
        <topology evidence="1">Multi-pass membrane protein</topology>
    </subcellularLocation>
</comment>
<evidence type="ECO:0000313" key="9">
    <source>
        <dbReference type="EMBL" id="SDW79174.1"/>
    </source>
</evidence>
<keyword evidence="3" id="KW-0813">Transport</keyword>
<keyword evidence="5 8" id="KW-0812">Transmembrane</keyword>
<dbReference type="InterPro" id="IPR037294">
    <property type="entry name" value="ABC_BtuC-like"/>
</dbReference>
<dbReference type="PANTHER" id="PTHR30472:SF25">
    <property type="entry name" value="ABC TRANSPORTER PERMEASE PROTEIN MJ0876-RELATED"/>
    <property type="match status" value="1"/>
</dbReference>
<dbReference type="Gene3D" id="1.10.3470.10">
    <property type="entry name" value="ABC transporter involved in vitamin B12 uptake, BtuC"/>
    <property type="match status" value="1"/>
</dbReference>
<evidence type="ECO:0000313" key="10">
    <source>
        <dbReference type="Proteomes" id="UP000182379"/>
    </source>
</evidence>
<sequence>MKAKKWGIRLALLLVPVCLMALFSGQVPVSPLGLFQGGWTPLEVNVLWNLRLPRLLLGLGTGAALGASGTALQGIFGNPLADPGILGVTGGASLGAVLLLLTGLPQKAYWFLPLGAFAGATLASLLVGILGSRGHDRVKLLLSGVAVSLFCGALTSGLLSFAPDAVMRQYFFWTLGNLGVGTWQQVRWLLPPLFGVLGILCLWGRQLNVLSLGEEQALSLGMDAPFWRKLFLGWLSLLMGLAVCAGGNIGFVGLLVPHCLRLLTGPDHRSLLPLSALGGGIFLVFCDTLGRLLLPGGEIRVGIVTALFGAPYFLWLLCRKK</sequence>
<dbReference type="GO" id="GO:0022857">
    <property type="term" value="F:transmembrane transporter activity"/>
    <property type="evidence" value="ECO:0007669"/>
    <property type="project" value="InterPro"/>
</dbReference>
<accession>A0A1H2WFZ2</accession>
<comment type="similarity">
    <text evidence="2">Belongs to the binding-protein-dependent transport system permease family. FecCD subfamily.</text>
</comment>
<dbReference type="CDD" id="cd06550">
    <property type="entry name" value="TM_ABC_iron-siderophores_like"/>
    <property type="match status" value="1"/>
</dbReference>
<dbReference type="FunFam" id="1.10.3470.10:FF:000001">
    <property type="entry name" value="Vitamin B12 ABC transporter permease BtuC"/>
    <property type="match status" value="1"/>
</dbReference>
<feature type="transmembrane region" description="Helical" evidence="8">
    <location>
        <begin position="83"/>
        <end position="102"/>
    </location>
</feature>
<protein>
    <submittedName>
        <fullName evidence="9">Iron complex transport system permease protein</fullName>
    </submittedName>
</protein>
<keyword evidence="6 8" id="KW-1133">Transmembrane helix</keyword>
<feature type="transmembrane region" description="Helical" evidence="8">
    <location>
        <begin position="108"/>
        <end position="128"/>
    </location>
</feature>
<keyword evidence="7 8" id="KW-0472">Membrane</keyword>
<dbReference type="PANTHER" id="PTHR30472">
    <property type="entry name" value="FERRIC ENTEROBACTIN TRANSPORT SYSTEM PERMEASE PROTEIN"/>
    <property type="match status" value="1"/>
</dbReference>
<dbReference type="EMBL" id="FNOP01000006">
    <property type="protein sequence ID" value="SDW79174.1"/>
    <property type="molecule type" value="Genomic_DNA"/>
</dbReference>
<dbReference type="GO" id="GO:0005886">
    <property type="term" value="C:plasma membrane"/>
    <property type="evidence" value="ECO:0007669"/>
    <property type="project" value="UniProtKB-SubCell"/>
</dbReference>
<evidence type="ECO:0000256" key="8">
    <source>
        <dbReference type="SAM" id="Phobius"/>
    </source>
</evidence>
<keyword evidence="4" id="KW-1003">Cell membrane</keyword>
<evidence type="ECO:0000256" key="7">
    <source>
        <dbReference type="ARBA" id="ARBA00023136"/>
    </source>
</evidence>
<dbReference type="Proteomes" id="UP000182379">
    <property type="component" value="Unassembled WGS sequence"/>
</dbReference>
<dbReference type="RefSeq" id="WP_074705542.1">
    <property type="nucleotide sequence ID" value="NZ_CAMEFB010000001.1"/>
</dbReference>